<keyword evidence="2" id="KW-1185">Reference proteome</keyword>
<dbReference type="Proteomes" id="UP001163321">
    <property type="component" value="Chromosome 9"/>
</dbReference>
<sequence length="306" mass="33879">MKLAKAASLQLKGVIIEYDVLCSTLLGKSVAEQVQPRRHRMIREKSGKKDKHSSSSSSFFGATSSIKSMLVSDVRGLLKELSKDSTGKPWVIKERLESTLQGLPHQILKRVSGFENKEIDAAGKKEYEIYLEKHLHAASEEVTSGKQQKEQEKLNRDQQSRKSADGSTTSSLRDKYLDKIKKLKEKKQQEGDTSSTGLEEVVAASTSAGLSTWLVNEGANEVLSYSDLRGLFKALIPPRDALQNIDGQFDVFSPKKAYEVFPNPKPIFDICHEFGVIPSDVLVLARHAPTIQAAKYVCSLNSCGRP</sequence>
<gene>
    <name evidence="1" type="ORF">PsorP6_013878</name>
</gene>
<protein>
    <submittedName>
        <fullName evidence="1">Uncharacterized protein</fullName>
    </submittedName>
</protein>
<evidence type="ECO:0000313" key="1">
    <source>
        <dbReference type="EMBL" id="KAI9905521.1"/>
    </source>
</evidence>
<evidence type="ECO:0000313" key="2">
    <source>
        <dbReference type="Proteomes" id="UP001163321"/>
    </source>
</evidence>
<organism evidence="1 2">
    <name type="scientific">Peronosclerospora sorghi</name>
    <dbReference type="NCBI Taxonomy" id="230839"/>
    <lineage>
        <taxon>Eukaryota</taxon>
        <taxon>Sar</taxon>
        <taxon>Stramenopiles</taxon>
        <taxon>Oomycota</taxon>
        <taxon>Peronosporomycetes</taxon>
        <taxon>Peronosporales</taxon>
        <taxon>Peronosporaceae</taxon>
        <taxon>Peronosclerospora</taxon>
    </lineage>
</organism>
<comment type="caution">
    <text evidence="1">The sequence shown here is derived from an EMBL/GenBank/DDBJ whole genome shotgun (WGS) entry which is preliminary data.</text>
</comment>
<accession>A0ACC0VI89</accession>
<dbReference type="EMBL" id="CM047588">
    <property type="protein sequence ID" value="KAI9905521.1"/>
    <property type="molecule type" value="Genomic_DNA"/>
</dbReference>
<reference evidence="1 2" key="1">
    <citation type="journal article" date="2022" name="bioRxiv">
        <title>The genome of the oomycete Peronosclerospora sorghi, a cosmopolitan pathogen of maize and sorghum, is inflated with dispersed pseudogenes.</title>
        <authorList>
            <person name="Fletcher K."/>
            <person name="Martin F."/>
            <person name="Isakeit T."/>
            <person name="Cavanaugh K."/>
            <person name="Magill C."/>
            <person name="Michelmore R."/>
        </authorList>
    </citation>
    <scope>NUCLEOTIDE SEQUENCE [LARGE SCALE GENOMIC DNA]</scope>
    <source>
        <strain evidence="1">P6</strain>
    </source>
</reference>
<name>A0ACC0VI89_9STRA</name>
<proteinExistence type="predicted"/>